<gene>
    <name evidence="3" type="ORF">J4415_00050</name>
</gene>
<reference evidence="3" key="1">
    <citation type="submission" date="2021-03" db="EMBL/GenBank/DDBJ databases">
        <authorList>
            <person name="Jaffe A."/>
        </authorList>
    </citation>
    <scope>NUCLEOTIDE SEQUENCE</scope>
    <source>
        <strain evidence="3">RIFCSPHIGHO2_01_FULL_AR10_44_11</strain>
    </source>
</reference>
<dbReference type="GO" id="GO:0051536">
    <property type="term" value="F:iron-sulfur cluster binding"/>
    <property type="evidence" value="ECO:0007669"/>
    <property type="project" value="InterPro"/>
</dbReference>
<evidence type="ECO:0000313" key="4">
    <source>
        <dbReference type="Proteomes" id="UP000677687"/>
    </source>
</evidence>
<proteinExistence type="predicted"/>
<dbReference type="SUPFAM" id="SSF51971">
    <property type="entry name" value="Nucleotide-binding domain"/>
    <property type="match status" value="1"/>
</dbReference>
<dbReference type="Pfam" id="PF14691">
    <property type="entry name" value="Fer4_20"/>
    <property type="match status" value="1"/>
</dbReference>
<dbReference type="PANTHER" id="PTHR42783:SF3">
    <property type="entry name" value="GLUTAMATE SYNTHASE [NADPH] SMALL CHAIN-RELATED"/>
    <property type="match status" value="1"/>
</dbReference>
<dbReference type="PRINTS" id="PR00368">
    <property type="entry name" value="FADPNR"/>
</dbReference>
<protein>
    <submittedName>
        <fullName evidence="3">FAD-dependent oxidoreductase</fullName>
    </submittedName>
</protein>
<dbReference type="GO" id="GO:0016491">
    <property type="term" value="F:oxidoreductase activity"/>
    <property type="evidence" value="ECO:0007669"/>
    <property type="project" value="InterPro"/>
</dbReference>
<dbReference type="InterPro" id="IPR028261">
    <property type="entry name" value="DPD_II"/>
</dbReference>
<organism evidence="3 4">
    <name type="scientific">Candidatus Iainarchaeum sp</name>
    <dbReference type="NCBI Taxonomy" id="3101447"/>
    <lineage>
        <taxon>Archaea</taxon>
        <taxon>Candidatus Iainarchaeota</taxon>
        <taxon>Candidatus Iainarchaeia</taxon>
        <taxon>Candidatus Iainarchaeales</taxon>
        <taxon>Candidatus Iainarchaeaceae</taxon>
        <taxon>Candidatus Iainarchaeum</taxon>
    </lineage>
</organism>
<dbReference type="EMBL" id="JAGVWD010000001">
    <property type="protein sequence ID" value="MBS3057004.1"/>
    <property type="molecule type" value="Genomic_DNA"/>
</dbReference>
<feature type="domain" description="FAD/NAD(P)-binding" evidence="1">
    <location>
        <begin position="135"/>
        <end position="425"/>
    </location>
</feature>
<dbReference type="InterPro" id="IPR036188">
    <property type="entry name" value="FAD/NAD-bd_sf"/>
</dbReference>
<evidence type="ECO:0000313" key="3">
    <source>
        <dbReference type="EMBL" id="MBS3057004.1"/>
    </source>
</evidence>
<sequence length="452" mass="49157">MSEERTKMPLLPIEERISSFREVELGYSRGKALEEASRCLDCKEPKCVSGCAVRIDIPAFVREIREGNEGKAMEIIERSNPFPRVCGRICQHEMQCEKGCILNAKGNAISIGALERYVSDNSASTLLQKEKSGKRIAVIGSGPSGLTVAKRLALLGYSVKVLEAGTSFGGIIKYGVPEFRLPKSIVEEEIKGLIALGIEFEPHAHVNEAEDFDALLKEFDAVFFGVGVGEARRLEIEGKHLEGIFPAVKFLVNVNMQLGESVINKGEKVAIIGSGFVGLDAARTVVRLGGEATIITREGAEESVIGKMQLNEAEEEGVKFLFGYTPIGFFGNVKLEAVKIANAVKIRRKDGRVDYKAGRETQEIPADKAILAIGQRPKISKLLLDRIGHRKGLISAEDNTKTRLSGVFAAGDCVTGPRTVVEAISFGNKAAKDIDEYLHNREPLNENNGGSK</sequence>
<feature type="domain" description="Dihydroprymidine dehydrogenase" evidence="2">
    <location>
        <begin position="17"/>
        <end position="123"/>
    </location>
</feature>
<name>A0A8T4KSS9_9ARCH</name>
<dbReference type="InterPro" id="IPR023753">
    <property type="entry name" value="FAD/NAD-binding_dom"/>
</dbReference>
<dbReference type="Gene3D" id="3.50.50.60">
    <property type="entry name" value="FAD/NAD(P)-binding domain"/>
    <property type="match status" value="2"/>
</dbReference>
<accession>A0A8T4KSS9</accession>
<dbReference type="Gene3D" id="1.10.1060.10">
    <property type="entry name" value="Alpha-helical ferredoxin"/>
    <property type="match status" value="1"/>
</dbReference>
<evidence type="ECO:0000259" key="2">
    <source>
        <dbReference type="Pfam" id="PF14691"/>
    </source>
</evidence>
<comment type="caution">
    <text evidence="3">The sequence shown here is derived from an EMBL/GenBank/DDBJ whole genome shotgun (WGS) entry which is preliminary data.</text>
</comment>
<dbReference type="Proteomes" id="UP000677687">
    <property type="component" value="Unassembled WGS sequence"/>
</dbReference>
<reference evidence="3" key="2">
    <citation type="submission" date="2021-05" db="EMBL/GenBank/DDBJ databases">
        <title>Protein family content uncovers lineage relationships and bacterial pathway maintenance mechanisms in DPANN archaea.</title>
        <authorList>
            <person name="Castelle C.J."/>
            <person name="Meheust R."/>
            <person name="Jaffe A.L."/>
            <person name="Seitz K."/>
            <person name="Gong X."/>
            <person name="Baker B.J."/>
            <person name="Banfield J.F."/>
        </authorList>
    </citation>
    <scope>NUCLEOTIDE SEQUENCE</scope>
    <source>
        <strain evidence="3">RIFCSPHIGHO2_01_FULL_AR10_44_11</strain>
    </source>
</reference>
<dbReference type="SUPFAM" id="SSF46548">
    <property type="entry name" value="alpha-helical ferredoxin"/>
    <property type="match status" value="1"/>
</dbReference>
<dbReference type="PANTHER" id="PTHR42783">
    <property type="entry name" value="GLUTAMATE SYNTHASE [NADPH] SMALL CHAIN"/>
    <property type="match status" value="1"/>
</dbReference>
<evidence type="ECO:0000259" key="1">
    <source>
        <dbReference type="Pfam" id="PF07992"/>
    </source>
</evidence>
<dbReference type="InterPro" id="IPR009051">
    <property type="entry name" value="Helical_ferredxn"/>
</dbReference>
<dbReference type="PRINTS" id="PR00469">
    <property type="entry name" value="PNDRDTASEII"/>
</dbReference>
<dbReference type="AlphaFoldDB" id="A0A8T4KSS9"/>
<dbReference type="Pfam" id="PF07992">
    <property type="entry name" value="Pyr_redox_2"/>
    <property type="match status" value="1"/>
</dbReference>